<dbReference type="NCBIfam" id="NF002367">
    <property type="entry name" value="PRK01346.1-4"/>
    <property type="match status" value="1"/>
</dbReference>
<name>A0A510UP94_9CELL</name>
<dbReference type="InterPro" id="IPR036527">
    <property type="entry name" value="SCP2_sterol-bd_dom_sf"/>
</dbReference>
<comment type="similarity">
    <text evidence="3">Belongs to the acetyltransferase Eis family.</text>
</comment>
<feature type="active site" description="Proton acceptor; via carboxylate" evidence="3">
    <location>
        <position position="421"/>
    </location>
</feature>
<dbReference type="Pfam" id="PF17668">
    <property type="entry name" value="Acetyltransf_17"/>
    <property type="match status" value="1"/>
</dbReference>
<feature type="binding site" evidence="3">
    <location>
        <begin position="86"/>
        <end position="88"/>
    </location>
    <ligand>
        <name>acetyl-CoA</name>
        <dbReference type="ChEBI" id="CHEBI:57288"/>
    </ligand>
</feature>
<comment type="caution">
    <text evidence="3">Lacks conserved residue(s) required for the propagation of feature annotation.</text>
</comment>
<dbReference type="InterPro" id="IPR041380">
    <property type="entry name" value="Acetyltransf_17"/>
</dbReference>
<sequence length="421" mass="45682">MTPLPDGYRTVAVPHDRKNEFRAVDHLAFAYEPDEKTLEMLPEQLEWDRCAGVERPDGTLAAVHSSYDFDLPVPGGEVACSGLTWVGVRPDERRRGLLTAMIDFHFARSLERGEPVSALFAAEMAIYGRFGYGAAANDVRVKIPRGSTLRDVPGSDALTVRFDTADPDKHTDLVHAVHVTAGAGRPGWVTRASEASRRARVVDPPAWREGGEPLRIATVHDEAGDPRAYALLRRKETWTDAGPRTPVQVREAAATDPAAAHRLWSFLLDLDLTAEVSSGMLPADDPLLGLLLDVRGAVPRIADNIWVRLLDLPTALAARRYSAPLDVVLEVTDTRLPANAGRWRLETGEAGADGYPVQVTTTDDEPDLRLDVRELGAAYLGGRSLAALARAGLVTEVTPGTLLPTASAFGWPIAPVCSWVF</sequence>
<evidence type="ECO:0000313" key="7">
    <source>
        <dbReference type="Proteomes" id="UP000321386"/>
    </source>
</evidence>
<protein>
    <submittedName>
        <fullName evidence="6">UPF0256 protein</fullName>
    </submittedName>
</protein>
<dbReference type="OrthoDB" id="8399956at2"/>
<dbReference type="Gene3D" id="3.40.630.30">
    <property type="match status" value="2"/>
</dbReference>
<dbReference type="PANTHER" id="PTHR37817:SF1">
    <property type="entry name" value="N-ACETYLTRANSFERASE EIS"/>
    <property type="match status" value="1"/>
</dbReference>
<dbReference type="InterPro" id="IPR016181">
    <property type="entry name" value="Acyl_CoA_acyltransferase"/>
</dbReference>
<organism evidence="6 7">
    <name type="scientific">Cellulomonas persica</name>
    <dbReference type="NCBI Taxonomy" id="76861"/>
    <lineage>
        <taxon>Bacteria</taxon>
        <taxon>Bacillati</taxon>
        <taxon>Actinomycetota</taxon>
        <taxon>Actinomycetes</taxon>
        <taxon>Micrococcales</taxon>
        <taxon>Cellulomonadaceae</taxon>
        <taxon>Cellulomonas</taxon>
    </lineage>
</organism>
<dbReference type="InterPro" id="IPR022902">
    <property type="entry name" value="NAcTrfase_Eis"/>
</dbReference>
<gene>
    <name evidence="6" type="ORF">CPE01_01020</name>
</gene>
<feature type="domain" description="Eis-like acetyltransferase" evidence="5">
    <location>
        <begin position="187"/>
        <end position="300"/>
    </location>
</feature>
<dbReference type="RefSeq" id="WP_146804691.1">
    <property type="nucleotide sequence ID" value="NZ_BJUA01000001.1"/>
</dbReference>
<proteinExistence type="inferred from homology"/>
<dbReference type="HAMAP" id="MF_01812">
    <property type="entry name" value="Eis"/>
    <property type="match status" value="1"/>
</dbReference>
<feature type="binding site" evidence="3">
    <location>
        <begin position="94"/>
        <end position="99"/>
    </location>
    <ligand>
        <name>acetyl-CoA</name>
        <dbReference type="ChEBI" id="CHEBI:57288"/>
    </ligand>
</feature>
<keyword evidence="2 3" id="KW-0012">Acyltransferase</keyword>
<dbReference type="SUPFAM" id="SSF55729">
    <property type="entry name" value="Acyl-CoA N-acyltransferases (Nat)"/>
    <property type="match status" value="1"/>
</dbReference>
<dbReference type="InterPro" id="IPR051554">
    <property type="entry name" value="Acetyltransferase_Eis"/>
</dbReference>
<dbReference type="GO" id="GO:0030649">
    <property type="term" value="P:aminoglycoside antibiotic catabolic process"/>
    <property type="evidence" value="ECO:0007669"/>
    <property type="project" value="TreeGrafter"/>
</dbReference>
<dbReference type="Pfam" id="PF13530">
    <property type="entry name" value="SCP2_2"/>
    <property type="match status" value="1"/>
</dbReference>
<feature type="active site" description="Proton donor" evidence="3">
    <location>
        <position position="127"/>
    </location>
</feature>
<evidence type="ECO:0000256" key="1">
    <source>
        <dbReference type="ARBA" id="ARBA00022679"/>
    </source>
</evidence>
<comment type="subunit">
    <text evidence="3">Homohexamer; trimer of dimers.</text>
</comment>
<keyword evidence="1 3" id="KW-0808">Transferase</keyword>
<evidence type="ECO:0000256" key="2">
    <source>
        <dbReference type="ARBA" id="ARBA00023315"/>
    </source>
</evidence>
<evidence type="ECO:0000313" key="6">
    <source>
        <dbReference type="EMBL" id="GEK16369.1"/>
    </source>
</evidence>
<dbReference type="AlphaFoldDB" id="A0A510UP94"/>
<dbReference type="Gene3D" id="3.30.1050.10">
    <property type="entry name" value="SCP2 sterol-binding domain"/>
    <property type="match status" value="1"/>
</dbReference>
<evidence type="ECO:0000259" key="4">
    <source>
        <dbReference type="Pfam" id="PF13530"/>
    </source>
</evidence>
<reference evidence="6 7" key="1">
    <citation type="submission" date="2019-07" db="EMBL/GenBank/DDBJ databases">
        <title>Whole genome shotgun sequence of Cellulomonas persica NBRC 101101.</title>
        <authorList>
            <person name="Hosoyama A."/>
            <person name="Uohara A."/>
            <person name="Ohji S."/>
            <person name="Ichikawa N."/>
        </authorList>
    </citation>
    <scope>NUCLEOTIDE SEQUENCE [LARGE SCALE GENOMIC DNA]</scope>
    <source>
        <strain evidence="6 7">NBRC 101101</strain>
    </source>
</reference>
<feature type="domain" description="Enhanced intracellular survival protein" evidence="4">
    <location>
        <begin position="313"/>
        <end position="418"/>
    </location>
</feature>
<keyword evidence="7" id="KW-1185">Reference proteome</keyword>
<comment type="caution">
    <text evidence="6">The sequence shown here is derived from an EMBL/GenBank/DDBJ whole genome shotgun (WGS) entry which is preliminary data.</text>
</comment>
<dbReference type="InterPro" id="IPR025559">
    <property type="entry name" value="Eis_dom"/>
</dbReference>
<dbReference type="PANTHER" id="PTHR37817">
    <property type="entry name" value="N-ACETYLTRANSFERASE EIS"/>
    <property type="match status" value="1"/>
</dbReference>
<accession>A0A510UP94</accession>
<dbReference type="EMBL" id="BJUA01000001">
    <property type="protein sequence ID" value="GEK16369.1"/>
    <property type="molecule type" value="Genomic_DNA"/>
</dbReference>
<dbReference type="SUPFAM" id="SSF55718">
    <property type="entry name" value="SCP-like"/>
    <property type="match status" value="1"/>
</dbReference>
<dbReference type="Pfam" id="PF13527">
    <property type="entry name" value="Acetyltransf_9"/>
    <property type="match status" value="1"/>
</dbReference>
<dbReference type="GO" id="GO:0034069">
    <property type="term" value="F:aminoglycoside N-acetyltransferase activity"/>
    <property type="evidence" value="ECO:0007669"/>
    <property type="project" value="TreeGrafter"/>
</dbReference>
<evidence type="ECO:0000256" key="3">
    <source>
        <dbReference type="HAMAP-Rule" id="MF_01812"/>
    </source>
</evidence>
<evidence type="ECO:0000259" key="5">
    <source>
        <dbReference type="Pfam" id="PF17668"/>
    </source>
</evidence>
<dbReference type="Proteomes" id="UP000321386">
    <property type="component" value="Unassembled WGS sequence"/>
</dbReference>